<comment type="caution">
    <text evidence="1">The sequence shown here is derived from an EMBL/GenBank/DDBJ whole genome shotgun (WGS) entry which is preliminary data.</text>
</comment>
<evidence type="ECO:0000313" key="1">
    <source>
        <dbReference type="EMBL" id="KAL0941297.1"/>
    </source>
</evidence>
<name>A0ACC3ZAZ4_COLTU</name>
<keyword evidence="2" id="KW-1185">Reference proteome</keyword>
<protein>
    <submittedName>
        <fullName evidence="1">Cytochrome p450</fullName>
    </submittedName>
</protein>
<gene>
    <name evidence="1" type="ORF">CTRU02_204060</name>
</gene>
<accession>A0ACC3ZAZ4</accession>
<reference evidence="1 2" key="1">
    <citation type="journal article" date="2020" name="Phytopathology">
        <title>Genome Sequence Resources of Colletotrichum truncatum, C. plurivorum, C. musicola, and C. sojae: Four Species Pathogenic to Soybean (Glycine max).</title>
        <authorList>
            <person name="Rogerio F."/>
            <person name="Boufleur T.R."/>
            <person name="Ciampi-Guillardi M."/>
            <person name="Sukno S.A."/>
            <person name="Thon M.R."/>
            <person name="Massola Junior N.S."/>
            <person name="Baroncelli R."/>
        </authorList>
    </citation>
    <scope>NUCLEOTIDE SEQUENCE [LARGE SCALE GENOMIC DNA]</scope>
    <source>
        <strain evidence="1 2">CMES1059</strain>
    </source>
</reference>
<organism evidence="1 2">
    <name type="scientific">Colletotrichum truncatum</name>
    <name type="common">Anthracnose fungus</name>
    <name type="synonym">Colletotrichum capsici</name>
    <dbReference type="NCBI Taxonomy" id="5467"/>
    <lineage>
        <taxon>Eukaryota</taxon>
        <taxon>Fungi</taxon>
        <taxon>Dikarya</taxon>
        <taxon>Ascomycota</taxon>
        <taxon>Pezizomycotina</taxon>
        <taxon>Sordariomycetes</taxon>
        <taxon>Hypocreomycetidae</taxon>
        <taxon>Glomerellales</taxon>
        <taxon>Glomerellaceae</taxon>
        <taxon>Colletotrichum</taxon>
        <taxon>Colletotrichum truncatum species complex</taxon>
    </lineage>
</organism>
<dbReference type="Proteomes" id="UP000805649">
    <property type="component" value="Unassembled WGS sequence"/>
</dbReference>
<sequence>MNSTLANVTGVRPDPHTQQGLVTTIGSQSTLLVIFGLLASYLFYAKNAKSSKYANLPLPPGPPRLPLIGNMFNNPDRLRWIVHYLWKLDYGPVVYLNVFGNPIIVLTTVEAAHDLINKRASKYAGRPLSVIGGELLAKGYNMAFRQYDSRTRLHQRLHVPGLNPRSANVYQPIHKLESLELLHDMIQDSKFDSKPNEKTIGSLQESVEQETKPQDPRLHFQRAAGSSMNAIMFGRRLVKGDPDSDAKMDFFNTCPTLNIIEKITLVDIFPFLKHIPHVISPWKRVAEPLFEIEKEFHLKNLHNALEQPGYNLSKQILDSAKRLDPDMSETEVAWVLGALFIANSDTSPSFLCWLVVMMINHPQVIRKAQSILDEVVGHDRLPMYEDRAQMVYIDAIIDEVFRWRPILPTGLEHSSTEEDEYNGYRIPKNSIMIISQWAMARDKAAFGADADEFRPERWMERDDLPTVVFGHGRRTCPGRHVARDALWIMVARLLWAFDMEAPFVPNTTRRKIIDEMAMPTHGIIIGPSPFEAVFRPRGEWVERVVQKDFEEADFDLGKIMEQVAVSKGFQ</sequence>
<proteinExistence type="predicted"/>
<dbReference type="EMBL" id="VUJX02000002">
    <property type="protein sequence ID" value="KAL0941297.1"/>
    <property type="molecule type" value="Genomic_DNA"/>
</dbReference>
<evidence type="ECO:0000313" key="2">
    <source>
        <dbReference type="Proteomes" id="UP000805649"/>
    </source>
</evidence>